<feature type="transmembrane region" description="Helical" evidence="11">
    <location>
        <begin position="6"/>
        <end position="27"/>
    </location>
</feature>
<feature type="transmembrane region" description="Helical" evidence="11">
    <location>
        <begin position="155"/>
        <end position="182"/>
    </location>
</feature>
<dbReference type="GO" id="GO:0004932">
    <property type="term" value="F:mating-type factor pheromone receptor activity"/>
    <property type="evidence" value="ECO:0007669"/>
    <property type="project" value="InterPro"/>
</dbReference>
<feature type="transmembrane region" description="Helical" evidence="11">
    <location>
        <begin position="112"/>
        <end position="135"/>
    </location>
</feature>
<evidence type="ECO:0000256" key="2">
    <source>
        <dbReference type="ARBA" id="ARBA00011085"/>
    </source>
</evidence>
<evidence type="ECO:0000256" key="6">
    <source>
        <dbReference type="ARBA" id="ARBA00023040"/>
    </source>
</evidence>
<dbReference type="Pfam" id="PF02076">
    <property type="entry name" value="STE3"/>
    <property type="match status" value="1"/>
</dbReference>
<evidence type="ECO:0000313" key="12">
    <source>
        <dbReference type="EMBL" id="KAJ3574648.1"/>
    </source>
</evidence>
<comment type="caution">
    <text evidence="12">The sequence shown here is derived from an EMBL/GenBank/DDBJ whole genome shotgun (WGS) entry which is preliminary data.</text>
</comment>
<keyword evidence="3" id="KW-0589">Pheromone response</keyword>
<evidence type="ECO:0000256" key="11">
    <source>
        <dbReference type="SAM" id="Phobius"/>
    </source>
</evidence>
<evidence type="ECO:0000256" key="10">
    <source>
        <dbReference type="SAM" id="MobiDB-lite"/>
    </source>
</evidence>
<sequence length="615" mass="67383">MAASNQVFSAFSFLSFILTTIPFAWHLQAWNTGTCIFMGWVSISTLLLFINSVVWNDNAINWVPVYCDIATKFLVGASVGIPAAFLCINRRLYHIVSVRSVTRTVSEKRRGVLIDLSIGVGIPVIVMILHVIVQGHRFDIFEDVGCWPTTYNTPLAYALVLAPPLGLAVIASAYSVLCIVALKHNYVEFKKTLSNGLGLEAFFDIPMNLYIIIAHVRAGNIQPWISWEDTHFDFNRFEAFPSLIWRNSGLQATDLERTRWTIVACGFLFFAFFGFADEAIKNYKLAYNFFARRLGLKPAYIPGISAPPSQVTSSVGWNGGSERTLGSRLAGIEKGRGLFKTNGTEPWMSSFDAFANKVRLVVMKSPTTSALLSGRESTLHGSTTNSAGRCLTPLSATTLTRSELGEKHQEDRSDSMSTLTQFTDFTGDSIPRFTVAGADGETRPVSTLRRRSSYFEGGDPDDKRQGDNDTRSEFGHSEAHSNVTADSYSEYSQPSPSFPPPLITPLPPPVPPKDSIYASPLVTAASLPPSLIVPQPAPLSPVSPHWRNPVNLVTVSSPIESLASSQQRRTPPRQAVPVSVSASPTPNGSFLDLRASVISEDFSPNRDAYSADNRV</sequence>
<dbReference type="Proteomes" id="UP001213000">
    <property type="component" value="Unassembled WGS sequence"/>
</dbReference>
<evidence type="ECO:0000256" key="9">
    <source>
        <dbReference type="ARBA" id="ARBA00023224"/>
    </source>
</evidence>
<dbReference type="PRINTS" id="PR00899">
    <property type="entry name" value="GPCRSTE3"/>
</dbReference>
<dbReference type="GO" id="GO:0000750">
    <property type="term" value="P:pheromone-dependent signal transduction involved in conjugation with cellular fusion"/>
    <property type="evidence" value="ECO:0007669"/>
    <property type="project" value="TreeGrafter"/>
</dbReference>
<feature type="compositionally biased region" description="Pro residues" evidence="10">
    <location>
        <begin position="496"/>
        <end position="511"/>
    </location>
</feature>
<dbReference type="InterPro" id="IPR001499">
    <property type="entry name" value="GPCR_STE3"/>
</dbReference>
<feature type="compositionally biased region" description="Basic and acidic residues" evidence="10">
    <location>
        <begin position="403"/>
        <end position="414"/>
    </location>
</feature>
<feature type="region of interest" description="Disordered" evidence="10">
    <location>
        <begin position="561"/>
        <end position="587"/>
    </location>
</feature>
<feature type="compositionally biased region" description="Polar residues" evidence="10">
    <location>
        <begin position="373"/>
        <end position="387"/>
    </location>
</feature>
<dbReference type="PANTHER" id="PTHR28097:SF1">
    <property type="entry name" value="PHEROMONE A FACTOR RECEPTOR"/>
    <property type="match status" value="1"/>
</dbReference>
<feature type="region of interest" description="Disordered" evidence="10">
    <location>
        <begin position="433"/>
        <end position="511"/>
    </location>
</feature>
<evidence type="ECO:0000256" key="3">
    <source>
        <dbReference type="ARBA" id="ARBA00022507"/>
    </source>
</evidence>
<dbReference type="GO" id="GO:0005886">
    <property type="term" value="C:plasma membrane"/>
    <property type="evidence" value="ECO:0007669"/>
    <property type="project" value="TreeGrafter"/>
</dbReference>
<dbReference type="CDD" id="cd14966">
    <property type="entry name" value="7tmD_STE3"/>
    <property type="match status" value="1"/>
</dbReference>
<dbReference type="PANTHER" id="PTHR28097">
    <property type="entry name" value="PHEROMONE A FACTOR RECEPTOR"/>
    <property type="match status" value="1"/>
</dbReference>
<feature type="transmembrane region" description="Helical" evidence="11">
    <location>
        <begin position="34"/>
        <end position="53"/>
    </location>
</feature>
<reference evidence="12" key="1">
    <citation type="submission" date="2022-07" db="EMBL/GenBank/DDBJ databases">
        <title>Genome Sequence of Leucocoprinus birnbaumii.</title>
        <authorList>
            <person name="Buettner E."/>
        </authorList>
    </citation>
    <scope>NUCLEOTIDE SEQUENCE</scope>
    <source>
        <strain evidence="12">VT141</strain>
    </source>
</reference>
<proteinExistence type="inferred from homology"/>
<protein>
    <recommendedName>
        <fullName evidence="14">Pheromone receptor</fullName>
    </recommendedName>
</protein>
<evidence type="ECO:0000313" key="13">
    <source>
        <dbReference type="Proteomes" id="UP001213000"/>
    </source>
</evidence>
<keyword evidence="7 11" id="KW-0472">Membrane</keyword>
<evidence type="ECO:0008006" key="14">
    <source>
        <dbReference type="Google" id="ProtNLM"/>
    </source>
</evidence>
<comment type="subcellular location">
    <subcellularLocation>
        <location evidence="1">Membrane</location>
        <topology evidence="1">Multi-pass membrane protein</topology>
    </subcellularLocation>
</comment>
<gene>
    <name evidence="12" type="ORF">NP233_g1617</name>
</gene>
<keyword evidence="5 11" id="KW-1133">Transmembrane helix</keyword>
<evidence type="ECO:0000256" key="7">
    <source>
        <dbReference type="ARBA" id="ARBA00023136"/>
    </source>
</evidence>
<name>A0AAD5YXU6_9AGAR</name>
<feature type="compositionally biased region" description="Basic and acidic residues" evidence="10">
    <location>
        <begin position="460"/>
        <end position="479"/>
    </location>
</feature>
<evidence type="ECO:0000256" key="4">
    <source>
        <dbReference type="ARBA" id="ARBA00022692"/>
    </source>
</evidence>
<organism evidence="12 13">
    <name type="scientific">Leucocoprinus birnbaumii</name>
    <dbReference type="NCBI Taxonomy" id="56174"/>
    <lineage>
        <taxon>Eukaryota</taxon>
        <taxon>Fungi</taxon>
        <taxon>Dikarya</taxon>
        <taxon>Basidiomycota</taxon>
        <taxon>Agaricomycotina</taxon>
        <taxon>Agaricomycetes</taxon>
        <taxon>Agaricomycetidae</taxon>
        <taxon>Agaricales</taxon>
        <taxon>Agaricineae</taxon>
        <taxon>Agaricaceae</taxon>
        <taxon>Leucocoprinus</taxon>
    </lineage>
</organism>
<keyword evidence="6" id="KW-0297">G-protein coupled receptor</keyword>
<comment type="similarity">
    <text evidence="2">Belongs to the G-protein coupled receptor 4 family.</text>
</comment>
<evidence type="ECO:0000256" key="8">
    <source>
        <dbReference type="ARBA" id="ARBA00023170"/>
    </source>
</evidence>
<evidence type="ECO:0000256" key="5">
    <source>
        <dbReference type="ARBA" id="ARBA00022989"/>
    </source>
</evidence>
<keyword evidence="4 11" id="KW-0812">Transmembrane</keyword>
<feature type="region of interest" description="Disordered" evidence="10">
    <location>
        <begin position="373"/>
        <end position="418"/>
    </location>
</feature>
<dbReference type="AlphaFoldDB" id="A0AAD5YXU6"/>
<keyword evidence="13" id="KW-1185">Reference proteome</keyword>
<keyword evidence="8" id="KW-0675">Receptor</keyword>
<accession>A0AAD5YXU6</accession>
<dbReference type="EMBL" id="JANIEX010000061">
    <property type="protein sequence ID" value="KAJ3574648.1"/>
    <property type="molecule type" value="Genomic_DNA"/>
</dbReference>
<evidence type="ECO:0000256" key="1">
    <source>
        <dbReference type="ARBA" id="ARBA00004141"/>
    </source>
</evidence>
<keyword evidence="9" id="KW-0807">Transducer</keyword>
<feature type="transmembrane region" description="Helical" evidence="11">
    <location>
        <begin position="260"/>
        <end position="276"/>
    </location>
</feature>